<protein>
    <recommendedName>
        <fullName evidence="6">2-oxoadipate dioxygenase/decarboxylase</fullName>
        <ecNumber evidence="6">1.13.11.93</ecNumber>
    </recommendedName>
    <alternativeName>
        <fullName evidence="7">2-hydroxyglutarate synthase</fullName>
    </alternativeName>
</protein>
<evidence type="ECO:0000256" key="6">
    <source>
        <dbReference type="ARBA" id="ARBA00035023"/>
    </source>
</evidence>
<dbReference type="OrthoDB" id="506370at2"/>
<dbReference type="Proteomes" id="UP000282985">
    <property type="component" value="Unassembled WGS sequence"/>
</dbReference>
<dbReference type="Pfam" id="PF07063">
    <property type="entry name" value="HGLS"/>
    <property type="match status" value="1"/>
</dbReference>
<proteinExistence type="inferred from homology"/>
<evidence type="ECO:0000256" key="1">
    <source>
        <dbReference type="ARBA" id="ARBA00001954"/>
    </source>
</evidence>
<organism evidence="8 9">
    <name type="scientific">Ancylomarina longa</name>
    <dbReference type="NCBI Taxonomy" id="2487017"/>
    <lineage>
        <taxon>Bacteria</taxon>
        <taxon>Pseudomonadati</taxon>
        <taxon>Bacteroidota</taxon>
        <taxon>Bacteroidia</taxon>
        <taxon>Marinilabiliales</taxon>
        <taxon>Marinifilaceae</taxon>
        <taxon>Ancylomarina</taxon>
    </lineage>
</organism>
<dbReference type="Gene3D" id="3.10.180.50">
    <property type="match status" value="1"/>
</dbReference>
<keyword evidence="9" id="KW-1185">Reference proteome</keyword>
<evidence type="ECO:0000313" key="8">
    <source>
        <dbReference type="EMBL" id="RUT79642.1"/>
    </source>
</evidence>
<evidence type="ECO:0000256" key="4">
    <source>
        <dbReference type="ARBA" id="ARBA00023004"/>
    </source>
</evidence>
<dbReference type="AlphaFoldDB" id="A0A434AYJ2"/>
<accession>A0A434AYJ2</accession>
<dbReference type="SMART" id="SM01150">
    <property type="entry name" value="DUF1338"/>
    <property type="match status" value="1"/>
</dbReference>
<dbReference type="EC" id="1.13.11.93" evidence="6"/>
<sequence length="265" mass="30824">MQQLFNALWKEYTLQNPTAQVIHDLFIQENELVVNDHVAFRTFDDVKMNIKVLAKKFLELGYEYRGEYKFEDKHLNAVHLEHPGITDAPRVFISELILSEFSTGFQEIIRKHLNSVSDDVYADKDLIHKGNVWGKPSYKTFQLLRKESEYAAWLYLHGFRVNHFTVSINALQKYDTIEKVNQFIKDSRHEMNTSGGEIKGTPEKLLQQSSTLSEIIQMEFTEGVFEVPACFYEFAIRYPDKTGKLFSGFIAANANKIFDSTNFRE</sequence>
<name>A0A434AYJ2_9BACT</name>
<evidence type="ECO:0000256" key="2">
    <source>
        <dbReference type="ARBA" id="ARBA00022964"/>
    </source>
</evidence>
<keyword evidence="2" id="KW-0223">Dioxygenase</keyword>
<dbReference type="CDD" id="cd16350">
    <property type="entry name" value="VOC_like"/>
    <property type="match status" value="1"/>
</dbReference>
<keyword evidence="4" id="KW-0408">Iron</keyword>
<evidence type="ECO:0000313" key="9">
    <source>
        <dbReference type="Proteomes" id="UP000282985"/>
    </source>
</evidence>
<dbReference type="EMBL" id="RJJX01000002">
    <property type="protein sequence ID" value="RUT79642.1"/>
    <property type="molecule type" value="Genomic_DNA"/>
</dbReference>
<evidence type="ECO:0000256" key="5">
    <source>
        <dbReference type="ARBA" id="ARBA00035013"/>
    </source>
</evidence>
<gene>
    <name evidence="8" type="ORF">DLK05_02850</name>
</gene>
<comment type="cofactor">
    <cofactor evidence="1">
        <name>Fe(2+)</name>
        <dbReference type="ChEBI" id="CHEBI:29033"/>
    </cofactor>
</comment>
<dbReference type="PANTHER" id="PTHR31136">
    <property type="entry name" value="DUF1338 DOMAIN-CONTAINING PROTEIN"/>
    <property type="match status" value="1"/>
</dbReference>
<evidence type="ECO:0000256" key="7">
    <source>
        <dbReference type="ARBA" id="ARBA00035045"/>
    </source>
</evidence>
<dbReference type="GO" id="GO:0051213">
    <property type="term" value="F:dioxygenase activity"/>
    <property type="evidence" value="ECO:0007669"/>
    <property type="project" value="UniProtKB-KW"/>
</dbReference>
<keyword evidence="3" id="KW-0560">Oxidoreductase</keyword>
<comment type="caution">
    <text evidence="8">The sequence shown here is derived from an EMBL/GenBank/DDBJ whole genome shotgun (WGS) entry which is preliminary data.</text>
</comment>
<dbReference type="InterPro" id="IPR009770">
    <property type="entry name" value="HGLS"/>
</dbReference>
<dbReference type="PANTHER" id="PTHR31136:SF5">
    <property type="entry name" value="2-OXOADIPATE DIOXYGENASE_DECARBOXYLASE, CHLOROPLASTIC"/>
    <property type="match status" value="1"/>
</dbReference>
<comment type="similarity">
    <text evidence="5">Belongs to the 2-oxoadipate dioxygenase/decarboxylase family.</text>
</comment>
<reference evidence="8 9" key="1">
    <citation type="submission" date="2018-11" db="EMBL/GenBank/DDBJ databases">
        <title>Parancylomarina longa gen. nov., sp. nov., isolated from sediments of southern Okinawa.</title>
        <authorList>
            <person name="Fu T."/>
        </authorList>
    </citation>
    <scope>NUCLEOTIDE SEQUENCE [LARGE SCALE GENOMIC DNA]</scope>
    <source>
        <strain evidence="8 9">T3-2 S1-C</strain>
    </source>
</reference>
<evidence type="ECO:0000256" key="3">
    <source>
        <dbReference type="ARBA" id="ARBA00023002"/>
    </source>
</evidence>
<dbReference type="RefSeq" id="WP_127342464.1">
    <property type="nucleotide sequence ID" value="NZ_RJJX01000002.1"/>
</dbReference>